<dbReference type="Gene3D" id="1.20.1070.10">
    <property type="entry name" value="Rhodopsin 7-helix transmembrane proteins"/>
    <property type="match status" value="1"/>
</dbReference>
<feature type="transmembrane region" description="Helical" evidence="5">
    <location>
        <begin position="198"/>
        <end position="220"/>
    </location>
</feature>
<feature type="transmembrane region" description="Helical" evidence="5">
    <location>
        <begin position="232"/>
        <end position="252"/>
    </location>
</feature>
<keyword evidence="8" id="KW-1185">Reference proteome</keyword>
<dbReference type="GO" id="GO:0007166">
    <property type="term" value="P:cell surface receptor signaling pathway"/>
    <property type="evidence" value="ECO:0007669"/>
    <property type="project" value="InterPro"/>
</dbReference>
<evidence type="ECO:0000256" key="4">
    <source>
        <dbReference type="ARBA" id="ARBA00023136"/>
    </source>
</evidence>
<feature type="transmembrane region" description="Helical" evidence="5">
    <location>
        <begin position="435"/>
        <end position="460"/>
    </location>
</feature>
<proteinExistence type="predicted"/>
<gene>
    <name evidence="9" type="primary">LOC112682851</name>
</gene>
<evidence type="ECO:0000256" key="2">
    <source>
        <dbReference type="ARBA" id="ARBA00022692"/>
    </source>
</evidence>
<dbReference type="CDD" id="cd15039">
    <property type="entry name" value="7tmB3_Methuselah-like"/>
    <property type="match status" value="1"/>
</dbReference>
<dbReference type="Proteomes" id="UP000694846">
    <property type="component" value="Unplaced"/>
</dbReference>
<dbReference type="PROSITE" id="PS50261">
    <property type="entry name" value="G_PROTEIN_RECEP_F2_4"/>
    <property type="match status" value="1"/>
</dbReference>
<feature type="chain" id="PRO_5034691161" evidence="6">
    <location>
        <begin position="28"/>
        <end position="502"/>
    </location>
</feature>
<dbReference type="InterPro" id="IPR051384">
    <property type="entry name" value="Mth_GPCR"/>
</dbReference>
<feature type="transmembrane region" description="Helical" evidence="5">
    <location>
        <begin position="356"/>
        <end position="380"/>
    </location>
</feature>
<feature type="domain" description="G-protein coupled receptors family 2 profile 2" evidence="7">
    <location>
        <begin position="196"/>
        <end position="462"/>
    </location>
</feature>
<dbReference type="AlphaFoldDB" id="A0A8B8FF59"/>
<sequence>MTGRPERSPTKFSLLVLALLLLTPVVASSTNATDVCPYVPVTDGTLVDGGFLLAGNPRRRYSSSQYRPSNGSYEVKKPCVFKCCKMGRVRYDKGCGPSNYTFEKLAVLKSVNDNGSIELYESDQFHLVLKKIICNNNVGTVMLKPSKVKSFGITEDGRLNYGSNVAPGQFCIDRNNENGSQLVIVMCAIENKQTASKIYNIVALIISLPFLFVTLLVYALIVELQNLHGKSLMCYTATLIVAFTSLIIDRFINSIDQYFCILMGVFIQFFSLASFFWLNIMCFDLWWTFSGFRLLKRNLKQHESKKFKMYSIYAWGCTTFISAFTYYMQIVYSSSQFSPGFGIRRCWFNTKLSTFIYFYGPVTILSSSDILMFIHTAVLISKRIQDTKIINHPDCKRKIDHEKQRFVLYLKLFIVMGINWMAEILSWAFEDKDSSFNILWIITDFGNALQGVLIFVIFVCRKRVLRLLSEKLCPRMKLFKKSTTSSTKTRYSSTISKTTTVS</sequence>
<keyword evidence="4 5" id="KW-0472">Membrane</keyword>
<dbReference type="OrthoDB" id="6134459at2759"/>
<evidence type="ECO:0000256" key="6">
    <source>
        <dbReference type="SAM" id="SignalP"/>
    </source>
</evidence>
<evidence type="ECO:0000256" key="1">
    <source>
        <dbReference type="ARBA" id="ARBA00004141"/>
    </source>
</evidence>
<dbReference type="RefSeq" id="XP_025409388.1">
    <property type="nucleotide sequence ID" value="XM_025553603.1"/>
</dbReference>
<feature type="transmembrane region" description="Helical" evidence="5">
    <location>
        <begin position="310"/>
        <end position="328"/>
    </location>
</feature>
<evidence type="ECO:0000256" key="3">
    <source>
        <dbReference type="ARBA" id="ARBA00022989"/>
    </source>
</evidence>
<evidence type="ECO:0000313" key="9">
    <source>
        <dbReference type="RefSeq" id="XP_025409388.1"/>
    </source>
</evidence>
<evidence type="ECO:0000259" key="7">
    <source>
        <dbReference type="PROSITE" id="PS50261"/>
    </source>
</evidence>
<keyword evidence="2 5" id="KW-0812">Transmembrane</keyword>
<feature type="transmembrane region" description="Helical" evidence="5">
    <location>
        <begin position="258"/>
        <end position="289"/>
    </location>
</feature>
<dbReference type="InterPro" id="IPR017981">
    <property type="entry name" value="GPCR_2-like_7TM"/>
</dbReference>
<evidence type="ECO:0000256" key="5">
    <source>
        <dbReference type="SAM" id="Phobius"/>
    </source>
</evidence>
<dbReference type="PANTHER" id="PTHR47154">
    <property type="entry name" value="G-PROTEIN COUPLED RECEPTOR MTH-RELATED"/>
    <property type="match status" value="1"/>
</dbReference>
<keyword evidence="3 5" id="KW-1133">Transmembrane helix</keyword>
<dbReference type="PANTHER" id="PTHR47154:SF2">
    <property type="entry name" value="G-PROTEIN COUPLED RECEPTOR MTH-RELATED"/>
    <property type="match status" value="1"/>
</dbReference>
<dbReference type="GeneID" id="112682851"/>
<dbReference type="GO" id="GO:0008528">
    <property type="term" value="F:G protein-coupled peptide receptor activity"/>
    <property type="evidence" value="ECO:0007669"/>
    <property type="project" value="TreeGrafter"/>
</dbReference>
<dbReference type="InterPro" id="IPR000832">
    <property type="entry name" value="GPCR_2_secretin-like"/>
</dbReference>
<organism evidence="8 9">
    <name type="scientific">Sipha flava</name>
    <name type="common">yellow sugarcane aphid</name>
    <dbReference type="NCBI Taxonomy" id="143950"/>
    <lineage>
        <taxon>Eukaryota</taxon>
        <taxon>Metazoa</taxon>
        <taxon>Ecdysozoa</taxon>
        <taxon>Arthropoda</taxon>
        <taxon>Hexapoda</taxon>
        <taxon>Insecta</taxon>
        <taxon>Pterygota</taxon>
        <taxon>Neoptera</taxon>
        <taxon>Paraneoptera</taxon>
        <taxon>Hemiptera</taxon>
        <taxon>Sternorrhyncha</taxon>
        <taxon>Aphidomorpha</taxon>
        <taxon>Aphidoidea</taxon>
        <taxon>Aphididae</taxon>
        <taxon>Sipha</taxon>
    </lineage>
</organism>
<reference evidence="9" key="1">
    <citation type="submission" date="2025-08" db="UniProtKB">
        <authorList>
            <consortium name="RefSeq"/>
        </authorList>
    </citation>
    <scope>IDENTIFICATION</scope>
    <source>
        <tissue evidence="9">Whole body</tissue>
    </source>
</reference>
<evidence type="ECO:0000313" key="8">
    <source>
        <dbReference type="Proteomes" id="UP000694846"/>
    </source>
</evidence>
<comment type="subcellular location">
    <subcellularLocation>
        <location evidence="1">Membrane</location>
        <topology evidence="1">Multi-pass membrane protein</topology>
    </subcellularLocation>
</comment>
<dbReference type="GO" id="GO:0005886">
    <property type="term" value="C:plasma membrane"/>
    <property type="evidence" value="ECO:0007669"/>
    <property type="project" value="TreeGrafter"/>
</dbReference>
<accession>A0A8B8FF59</accession>
<feature type="signal peptide" evidence="6">
    <location>
        <begin position="1"/>
        <end position="27"/>
    </location>
</feature>
<protein>
    <submittedName>
        <fullName evidence="9">G-protein coupled receptor Mth2-like</fullName>
    </submittedName>
</protein>
<keyword evidence="6" id="KW-0732">Signal</keyword>
<dbReference type="Pfam" id="PF00002">
    <property type="entry name" value="7tm_2"/>
    <property type="match status" value="1"/>
</dbReference>
<feature type="transmembrane region" description="Helical" evidence="5">
    <location>
        <begin position="406"/>
        <end position="429"/>
    </location>
</feature>
<name>A0A8B8FF59_9HEMI</name>